<dbReference type="Pfam" id="PF01263">
    <property type="entry name" value="Aldose_epim"/>
    <property type="match status" value="1"/>
</dbReference>
<evidence type="ECO:0000256" key="10">
    <source>
        <dbReference type="PIRSR" id="PIRSR005096-1"/>
    </source>
</evidence>
<evidence type="ECO:0000256" key="3">
    <source>
        <dbReference type="ARBA" id="ARBA00006206"/>
    </source>
</evidence>
<dbReference type="PIRSF" id="PIRSF005096">
    <property type="entry name" value="GALM"/>
    <property type="match status" value="1"/>
</dbReference>
<protein>
    <recommendedName>
        <fullName evidence="9">Aldose 1-epimerase</fullName>
        <ecNumber evidence="9">5.1.3.3</ecNumber>
    </recommendedName>
</protein>
<evidence type="ECO:0000256" key="5">
    <source>
        <dbReference type="ARBA" id="ARBA00022490"/>
    </source>
</evidence>
<feature type="binding site" evidence="11">
    <location>
        <position position="256"/>
    </location>
    <ligand>
        <name>beta-D-galactose</name>
        <dbReference type="ChEBI" id="CHEBI:27667"/>
    </ligand>
</feature>
<keyword evidence="5" id="KW-0963">Cytoplasm</keyword>
<comment type="pathway">
    <text evidence="2 9">Carbohydrate metabolism; hexose metabolism.</text>
</comment>
<dbReference type="InterPro" id="IPR011013">
    <property type="entry name" value="Gal_mutarotase_sf_dom"/>
</dbReference>
<dbReference type="EMBL" id="JAENIJ010000028">
    <property type="protein sequence ID" value="MBK1883802.1"/>
    <property type="molecule type" value="Genomic_DNA"/>
</dbReference>
<accession>A0A934S7V4</accession>
<evidence type="ECO:0000256" key="8">
    <source>
        <dbReference type="ARBA" id="ARBA00023277"/>
    </source>
</evidence>
<dbReference type="Proteomes" id="UP000603141">
    <property type="component" value="Unassembled WGS sequence"/>
</dbReference>
<evidence type="ECO:0000256" key="4">
    <source>
        <dbReference type="ARBA" id="ARBA00011245"/>
    </source>
</evidence>
<dbReference type="FunFam" id="2.70.98.10:FF:000003">
    <property type="entry name" value="Aldose 1-epimerase"/>
    <property type="match status" value="1"/>
</dbReference>
<keyword evidence="6" id="KW-0597">Phosphoprotein</keyword>
<comment type="subcellular location">
    <subcellularLocation>
        <location evidence="1">Cytoplasm</location>
    </subcellularLocation>
</comment>
<dbReference type="AlphaFoldDB" id="A0A934S7V4"/>
<dbReference type="GO" id="GO:0030246">
    <property type="term" value="F:carbohydrate binding"/>
    <property type="evidence" value="ECO:0007669"/>
    <property type="project" value="InterPro"/>
</dbReference>
<dbReference type="GO" id="GO:0005737">
    <property type="term" value="C:cytoplasm"/>
    <property type="evidence" value="ECO:0007669"/>
    <property type="project" value="UniProtKB-SubCell"/>
</dbReference>
<evidence type="ECO:0000313" key="14">
    <source>
        <dbReference type="Proteomes" id="UP000603141"/>
    </source>
</evidence>
<dbReference type="CDD" id="cd09019">
    <property type="entry name" value="galactose_mutarotase_like"/>
    <property type="match status" value="1"/>
</dbReference>
<dbReference type="InterPro" id="IPR015443">
    <property type="entry name" value="Aldose_1-epimerase"/>
</dbReference>
<evidence type="ECO:0000256" key="6">
    <source>
        <dbReference type="ARBA" id="ARBA00022553"/>
    </source>
</evidence>
<dbReference type="InterPro" id="IPR047215">
    <property type="entry name" value="Galactose_mutarotase-like"/>
</dbReference>
<keyword evidence="14" id="KW-1185">Reference proteome</keyword>
<proteinExistence type="inferred from homology"/>
<evidence type="ECO:0000256" key="1">
    <source>
        <dbReference type="ARBA" id="ARBA00004496"/>
    </source>
</evidence>
<evidence type="ECO:0000256" key="12">
    <source>
        <dbReference type="PIRSR" id="PIRSR005096-3"/>
    </source>
</evidence>
<name>A0A934S7V4_9BACT</name>
<evidence type="ECO:0000256" key="9">
    <source>
        <dbReference type="PIRNR" id="PIRNR005096"/>
    </source>
</evidence>
<feature type="binding site" evidence="12">
    <location>
        <begin position="84"/>
        <end position="85"/>
    </location>
    <ligand>
        <name>beta-D-galactose</name>
        <dbReference type="ChEBI" id="CHEBI:27667"/>
    </ligand>
</feature>
<dbReference type="NCBIfam" id="NF008277">
    <property type="entry name" value="PRK11055.1"/>
    <property type="match status" value="1"/>
</dbReference>
<dbReference type="PANTHER" id="PTHR10091">
    <property type="entry name" value="ALDOSE-1-EPIMERASE"/>
    <property type="match status" value="1"/>
</dbReference>
<dbReference type="Gene3D" id="2.70.98.10">
    <property type="match status" value="1"/>
</dbReference>
<dbReference type="EC" id="5.1.3.3" evidence="9"/>
<organism evidence="13 14">
    <name type="scientific">Luteolibacter pohnpeiensis</name>
    <dbReference type="NCBI Taxonomy" id="454153"/>
    <lineage>
        <taxon>Bacteria</taxon>
        <taxon>Pseudomonadati</taxon>
        <taxon>Verrucomicrobiota</taxon>
        <taxon>Verrucomicrobiia</taxon>
        <taxon>Verrucomicrobiales</taxon>
        <taxon>Verrucomicrobiaceae</taxon>
        <taxon>Luteolibacter</taxon>
    </lineage>
</organism>
<comment type="subunit">
    <text evidence="4">Monomer.</text>
</comment>
<dbReference type="GO" id="GO:0006006">
    <property type="term" value="P:glucose metabolic process"/>
    <property type="evidence" value="ECO:0007669"/>
    <property type="project" value="TreeGrafter"/>
</dbReference>
<dbReference type="InterPro" id="IPR014718">
    <property type="entry name" value="GH-type_carb-bd"/>
</dbReference>
<comment type="caution">
    <text evidence="13">The sequence shown here is derived from an EMBL/GenBank/DDBJ whole genome shotgun (WGS) entry which is preliminary data.</text>
</comment>
<feature type="active site" description="Proton donor" evidence="10">
    <location>
        <position position="184"/>
    </location>
</feature>
<dbReference type="GO" id="GO:0004034">
    <property type="term" value="F:aldose 1-epimerase activity"/>
    <property type="evidence" value="ECO:0007669"/>
    <property type="project" value="UniProtKB-EC"/>
</dbReference>
<comment type="similarity">
    <text evidence="3 9">Belongs to the aldose epimerase family.</text>
</comment>
<comment type="catalytic activity">
    <reaction evidence="9">
        <text>alpha-D-glucose = beta-D-glucose</text>
        <dbReference type="Rhea" id="RHEA:10264"/>
        <dbReference type="ChEBI" id="CHEBI:15903"/>
        <dbReference type="ChEBI" id="CHEBI:17925"/>
        <dbReference type="EC" id="5.1.3.3"/>
    </reaction>
</comment>
<evidence type="ECO:0000313" key="13">
    <source>
        <dbReference type="EMBL" id="MBK1883802.1"/>
    </source>
</evidence>
<reference evidence="13" key="1">
    <citation type="submission" date="2021-01" db="EMBL/GenBank/DDBJ databases">
        <title>Modified the classification status of verrucomicrobia.</title>
        <authorList>
            <person name="Feng X."/>
        </authorList>
    </citation>
    <scope>NUCLEOTIDE SEQUENCE</scope>
    <source>
        <strain evidence="13">KCTC 22041</strain>
    </source>
</reference>
<gene>
    <name evidence="13" type="ORF">JIN85_15400</name>
</gene>
<feature type="active site" description="Proton acceptor" evidence="10">
    <location>
        <position position="320"/>
    </location>
</feature>
<dbReference type="PANTHER" id="PTHR10091:SF0">
    <property type="entry name" value="GALACTOSE MUTAROTASE"/>
    <property type="match status" value="1"/>
</dbReference>
<evidence type="ECO:0000256" key="2">
    <source>
        <dbReference type="ARBA" id="ARBA00005028"/>
    </source>
</evidence>
<feature type="binding site" evidence="12">
    <location>
        <begin position="184"/>
        <end position="186"/>
    </location>
    <ligand>
        <name>beta-D-galactose</name>
        <dbReference type="ChEBI" id="CHEBI:27667"/>
    </ligand>
</feature>
<sequence>MTQDNEIKEEVYGKMPDGREVKIFTLSNKNGYIAKVTEYGAILVSVEAPDKDGNVEDITHGFDDLKGWLGNTPYFGATVGRFGNRIANGKFTLDGKEYTLPTNNEPGGIPCSLHGGTEGFNQKLWTGKETDDGVEFTYVSKDGEEGYPGTLTVKVTYSLNDDNELKWHAEATTDAPTVINIVNHTYWNLSNDQNSKILDHIVTLNADHYLPTNPGLIPTGEVAPVAGTPMDFTKPTAIGDRVEDDFEALKLGGGYDHAWVLNKGEGVRFAAKVEDPKSGRVLEISTDQPAIQFYCGNFLDGTVTGKDGIAYGKRTAMALETEGYPDAPNHPEFPSSVLRPGEKYEHTMIWKFSVE</sequence>
<dbReference type="GO" id="GO:0033499">
    <property type="term" value="P:galactose catabolic process via UDP-galactose, Leloir pathway"/>
    <property type="evidence" value="ECO:0007669"/>
    <property type="project" value="TreeGrafter"/>
</dbReference>
<dbReference type="InterPro" id="IPR008183">
    <property type="entry name" value="Aldose_1/G6P_1-epimerase"/>
</dbReference>
<evidence type="ECO:0000256" key="7">
    <source>
        <dbReference type="ARBA" id="ARBA00023235"/>
    </source>
</evidence>
<keyword evidence="7 9" id="KW-0413">Isomerase</keyword>
<evidence type="ECO:0000256" key="11">
    <source>
        <dbReference type="PIRSR" id="PIRSR005096-2"/>
    </source>
</evidence>
<dbReference type="SUPFAM" id="SSF74650">
    <property type="entry name" value="Galactose mutarotase-like"/>
    <property type="match status" value="1"/>
</dbReference>
<keyword evidence="8 9" id="KW-0119">Carbohydrate metabolism</keyword>